<dbReference type="RefSeq" id="XP_067716871.1">
    <property type="nucleotide sequence ID" value="XM_067860770.1"/>
</dbReference>
<comment type="caution">
    <text evidence="2">The sequence shown here is derived from an EMBL/GenBank/DDBJ whole genome shotgun (WGS) entry which is preliminary data.</text>
</comment>
<dbReference type="EMBL" id="BPLF01000003">
    <property type="protein sequence ID" value="GIX64802.1"/>
    <property type="molecule type" value="Genomic_DNA"/>
</dbReference>
<feature type="transmembrane region" description="Helical" evidence="1">
    <location>
        <begin position="842"/>
        <end position="867"/>
    </location>
</feature>
<dbReference type="Proteomes" id="UP001497744">
    <property type="component" value="Unassembled WGS sequence"/>
</dbReference>
<keyword evidence="1" id="KW-1133">Transmembrane helix</keyword>
<accession>A0AAV4LYB1</accession>
<keyword evidence="1" id="KW-0812">Transmembrane</keyword>
<keyword evidence="3" id="KW-1185">Reference proteome</keyword>
<keyword evidence="1" id="KW-0472">Membrane</keyword>
<name>A0AAV4LYB1_BABCB</name>
<organism evidence="2 3">
    <name type="scientific">Babesia caballi</name>
    <dbReference type="NCBI Taxonomy" id="5871"/>
    <lineage>
        <taxon>Eukaryota</taxon>
        <taxon>Sar</taxon>
        <taxon>Alveolata</taxon>
        <taxon>Apicomplexa</taxon>
        <taxon>Aconoidasida</taxon>
        <taxon>Piroplasmida</taxon>
        <taxon>Babesiidae</taxon>
        <taxon>Babesia</taxon>
    </lineage>
</organism>
<sequence>MVSQLNNKTQVRELANGFKEYFKEVLQKVENDNSLKNQAVKTQIGTLKSKLETFVENVEKQLNDHPINVGKEALGQQSNGLKEHIDTIYKTGSGTLTKLRGAFPKVNQHPQAYALSAAAYNGVNLFVTVLQTDYTSYYKGATWTGVSGNEAKCAKILLASLPLIFNGLSYFYWKCSHDKGWKNVTLGSPEPKAFMGLTSIGSNRVKSGRKCEAIVNQAFEKFKEFSKCTSNTTSYAGFLEKFKGSCFTNWKTSRTVTNDNFLSGLYLCSISYFRHQHQKKAAQASPPSSIREMLYWLMGLTATPQFGDLLGHIHNVVGNNFSVAVSGSAKQNETLSADQVTSYILSTCYTSPSVLDIIQGRVPPNGSEDDPWLHELYSNSAFPFKYPSSGAALFYALSDYTYALQFQLSFLYKQCEYSYENGCGWFYCRYGSEILPKTSGNAVNSHLCEGFKCKDPLTCQHNGTNSGQSTEACNHDQDGLGQKCGKAPNNSPLQAFLTDKLKGLCRKHPGTSSHLSICSGHLCHVPMGFESHLRDGSNPKVQGGHILNALKPFCGSHNTPLRQLCGTLTCLSKRTPRSLGDLFGFYWQVTGQLFNKAKDADNDPTSLLSSALSALLLKLTTVKSGLLYERLSTTVESIGNHFFGLSWHCHKKNNTRTVQRSGANGYCDDHSNSNKARDLMSLYDSECSGKNCGKYVEPLGISSGATFANDYAFTYLSWVTYLTDELYESLQTFLGSFNDLKCTGCKGNCSSHSSGSHGSSDGCKCRSVVECSDVLPHLYANSFTFHNAYWLRGRDYTGGKWQENSNKRTCANFNSQLQSVIAGNPLTKLLTSIDNFLFLFRYYFLGNLSAFWTIYICLILYTFFFLLDTLHLRSHLKLTSSHVVPPLALLTSGKPLPITKLTYIGQ</sequence>
<evidence type="ECO:0000256" key="1">
    <source>
        <dbReference type="SAM" id="Phobius"/>
    </source>
</evidence>
<evidence type="ECO:0000313" key="2">
    <source>
        <dbReference type="EMBL" id="GIX64802.1"/>
    </source>
</evidence>
<gene>
    <name evidence="2" type="ORF">BcabD6B2_42370</name>
</gene>
<evidence type="ECO:0000313" key="3">
    <source>
        <dbReference type="Proteomes" id="UP001497744"/>
    </source>
</evidence>
<dbReference type="GeneID" id="94196283"/>
<proteinExistence type="predicted"/>
<dbReference type="AlphaFoldDB" id="A0AAV4LYB1"/>
<protein>
    <submittedName>
        <fullName evidence="2">Variant erythrocyte surface antigen-1 family protein</fullName>
    </submittedName>
</protein>
<reference evidence="2 3" key="1">
    <citation type="submission" date="2021-06" db="EMBL/GenBank/DDBJ databases">
        <title>Genome sequence of Babesia caballi.</title>
        <authorList>
            <person name="Yamagishi J."/>
            <person name="Kidaka T."/>
            <person name="Ochi A."/>
        </authorList>
    </citation>
    <scope>NUCLEOTIDE SEQUENCE [LARGE SCALE GENOMIC DNA]</scope>
    <source>
        <strain evidence="2">USDA-D6B2</strain>
    </source>
</reference>